<name>A0A923KR19_9BURK</name>
<evidence type="ECO:0000313" key="7">
    <source>
        <dbReference type="EMBL" id="MBC3863501.1"/>
    </source>
</evidence>
<dbReference type="EMBL" id="JACOFV010000015">
    <property type="protein sequence ID" value="MBC3863501.1"/>
    <property type="molecule type" value="Genomic_DNA"/>
</dbReference>
<keyword evidence="8" id="KW-1185">Reference proteome</keyword>
<dbReference type="Pfam" id="PF04542">
    <property type="entry name" value="Sigma70_r2"/>
    <property type="match status" value="1"/>
</dbReference>
<evidence type="ECO:0000256" key="4">
    <source>
        <dbReference type="ARBA" id="ARBA00023163"/>
    </source>
</evidence>
<organism evidence="7 8">
    <name type="scientific">Undibacterium jejuense</name>
    <dbReference type="NCBI Taxonomy" id="1344949"/>
    <lineage>
        <taxon>Bacteria</taxon>
        <taxon>Pseudomonadati</taxon>
        <taxon>Pseudomonadota</taxon>
        <taxon>Betaproteobacteria</taxon>
        <taxon>Burkholderiales</taxon>
        <taxon>Oxalobacteraceae</taxon>
        <taxon>Undibacterium</taxon>
    </lineage>
</organism>
<dbReference type="NCBIfam" id="TIGR02937">
    <property type="entry name" value="sigma70-ECF"/>
    <property type="match status" value="1"/>
</dbReference>
<comment type="similarity">
    <text evidence="1">Belongs to the sigma-70 factor family. ECF subfamily.</text>
</comment>
<dbReference type="SUPFAM" id="SSF88659">
    <property type="entry name" value="Sigma3 and sigma4 domains of RNA polymerase sigma factors"/>
    <property type="match status" value="1"/>
</dbReference>
<proteinExistence type="inferred from homology"/>
<protein>
    <submittedName>
        <fullName evidence="7">Sigma-70 family RNA polymerase sigma factor</fullName>
    </submittedName>
</protein>
<dbReference type="Gene3D" id="1.10.1740.10">
    <property type="match status" value="1"/>
</dbReference>
<evidence type="ECO:0000256" key="2">
    <source>
        <dbReference type="ARBA" id="ARBA00023015"/>
    </source>
</evidence>
<dbReference type="InterPro" id="IPR013325">
    <property type="entry name" value="RNA_pol_sigma_r2"/>
</dbReference>
<feature type="domain" description="RNA polymerase sigma-70 region 2" evidence="5">
    <location>
        <begin position="29"/>
        <end position="94"/>
    </location>
</feature>
<reference evidence="7" key="1">
    <citation type="submission" date="2020-08" db="EMBL/GenBank/DDBJ databases">
        <title>Novel species isolated from subtropical streams in China.</title>
        <authorList>
            <person name="Lu H."/>
        </authorList>
    </citation>
    <scope>NUCLEOTIDE SEQUENCE</scope>
    <source>
        <strain evidence="7">KACC 12607</strain>
    </source>
</reference>
<evidence type="ECO:0000259" key="5">
    <source>
        <dbReference type="Pfam" id="PF04542"/>
    </source>
</evidence>
<sequence>MTQATSDASQLHHWLAAIAKQDGRAFQALYDATSAKLFGFALRILNKRELAEEVLQESYVNIWNNAANYQSSLAAPMTWMVTIVRHRAIDQLRRIDHDVEIDGEDFDMGLLHTLESKEPTPTRHLELSQDARALSSCMSRLENTHRQAMALAFFHDLSHSEVAQQLSLPIGTVKTWIRRGLGKLRLCLNSREAS</sequence>
<dbReference type="SUPFAM" id="SSF88946">
    <property type="entry name" value="Sigma2 domain of RNA polymerase sigma factors"/>
    <property type="match status" value="1"/>
</dbReference>
<dbReference type="CDD" id="cd06171">
    <property type="entry name" value="Sigma70_r4"/>
    <property type="match status" value="1"/>
</dbReference>
<dbReference type="GO" id="GO:0016987">
    <property type="term" value="F:sigma factor activity"/>
    <property type="evidence" value="ECO:0007669"/>
    <property type="project" value="UniProtKB-KW"/>
</dbReference>
<accession>A0A923KR19</accession>
<comment type="caution">
    <text evidence="7">The sequence shown here is derived from an EMBL/GenBank/DDBJ whole genome shotgun (WGS) entry which is preliminary data.</text>
</comment>
<evidence type="ECO:0000259" key="6">
    <source>
        <dbReference type="Pfam" id="PF08281"/>
    </source>
</evidence>
<dbReference type="InterPro" id="IPR013249">
    <property type="entry name" value="RNA_pol_sigma70_r4_t2"/>
</dbReference>
<keyword evidence="4" id="KW-0804">Transcription</keyword>
<feature type="domain" description="RNA polymerase sigma factor 70 region 4 type 2" evidence="6">
    <location>
        <begin position="132"/>
        <end position="184"/>
    </location>
</feature>
<dbReference type="RefSeq" id="WP_186913449.1">
    <property type="nucleotide sequence ID" value="NZ_JACOFV010000015.1"/>
</dbReference>
<evidence type="ECO:0000313" key="8">
    <source>
        <dbReference type="Proteomes" id="UP000634011"/>
    </source>
</evidence>
<dbReference type="InterPro" id="IPR007627">
    <property type="entry name" value="RNA_pol_sigma70_r2"/>
</dbReference>
<dbReference type="Gene3D" id="1.10.10.10">
    <property type="entry name" value="Winged helix-like DNA-binding domain superfamily/Winged helix DNA-binding domain"/>
    <property type="match status" value="1"/>
</dbReference>
<dbReference type="GO" id="GO:0003677">
    <property type="term" value="F:DNA binding"/>
    <property type="evidence" value="ECO:0007669"/>
    <property type="project" value="InterPro"/>
</dbReference>
<evidence type="ECO:0000256" key="1">
    <source>
        <dbReference type="ARBA" id="ARBA00010641"/>
    </source>
</evidence>
<evidence type="ECO:0000256" key="3">
    <source>
        <dbReference type="ARBA" id="ARBA00023082"/>
    </source>
</evidence>
<keyword evidence="2" id="KW-0805">Transcription regulation</keyword>
<dbReference type="InterPro" id="IPR039425">
    <property type="entry name" value="RNA_pol_sigma-70-like"/>
</dbReference>
<dbReference type="AlphaFoldDB" id="A0A923KR19"/>
<keyword evidence="3" id="KW-0731">Sigma factor</keyword>
<gene>
    <name evidence="7" type="ORF">H8K32_15455</name>
</gene>
<dbReference type="Proteomes" id="UP000634011">
    <property type="component" value="Unassembled WGS sequence"/>
</dbReference>
<dbReference type="PANTHER" id="PTHR43133">
    <property type="entry name" value="RNA POLYMERASE ECF-TYPE SIGMA FACTO"/>
    <property type="match status" value="1"/>
</dbReference>
<dbReference type="PANTHER" id="PTHR43133:SF62">
    <property type="entry name" value="RNA POLYMERASE SIGMA FACTOR SIGZ"/>
    <property type="match status" value="1"/>
</dbReference>
<dbReference type="InterPro" id="IPR013324">
    <property type="entry name" value="RNA_pol_sigma_r3/r4-like"/>
</dbReference>
<dbReference type="Pfam" id="PF08281">
    <property type="entry name" value="Sigma70_r4_2"/>
    <property type="match status" value="1"/>
</dbReference>
<dbReference type="InterPro" id="IPR014284">
    <property type="entry name" value="RNA_pol_sigma-70_dom"/>
</dbReference>
<dbReference type="GO" id="GO:0006352">
    <property type="term" value="P:DNA-templated transcription initiation"/>
    <property type="evidence" value="ECO:0007669"/>
    <property type="project" value="InterPro"/>
</dbReference>
<dbReference type="InterPro" id="IPR036388">
    <property type="entry name" value="WH-like_DNA-bd_sf"/>
</dbReference>